<dbReference type="FunFam" id="2.40.30.170:FF:000003">
    <property type="entry name" value="Multidrug resistance protein A"/>
    <property type="match status" value="1"/>
</dbReference>
<keyword evidence="3" id="KW-0813">Transport</keyword>
<feature type="transmembrane region" description="Helical" evidence="11">
    <location>
        <begin position="29"/>
        <end position="51"/>
    </location>
</feature>
<dbReference type="Gene3D" id="1.10.287.470">
    <property type="entry name" value="Helix hairpin bin"/>
    <property type="match status" value="1"/>
</dbReference>
<feature type="coiled-coil region" evidence="9">
    <location>
        <begin position="166"/>
        <end position="193"/>
    </location>
</feature>
<evidence type="ECO:0000256" key="2">
    <source>
        <dbReference type="ARBA" id="ARBA00009477"/>
    </source>
</evidence>
<evidence type="ECO:0000256" key="1">
    <source>
        <dbReference type="ARBA" id="ARBA00004383"/>
    </source>
</evidence>
<keyword evidence="7 11" id="KW-1133">Transmembrane helix</keyword>
<evidence type="ECO:0000256" key="3">
    <source>
        <dbReference type="ARBA" id="ARBA00022448"/>
    </source>
</evidence>
<evidence type="ECO:0000313" key="15">
    <source>
        <dbReference type="Proteomes" id="UP000253782"/>
    </source>
</evidence>
<comment type="subcellular location">
    <subcellularLocation>
        <location evidence="1">Cell inner membrane</location>
        <topology evidence="1">Single-pass membrane protein</topology>
        <orientation evidence="1">Periplasmic side</orientation>
    </subcellularLocation>
</comment>
<dbReference type="SUPFAM" id="SSF111369">
    <property type="entry name" value="HlyD-like secretion proteins"/>
    <property type="match status" value="1"/>
</dbReference>
<evidence type="ECO:0000256" key="4">
    <source>
        <dbReference type="ARBA" id="ARBA00022475"/>
    </source>
</evidence>
<dbReference type="EMBL" id="QQAH01000011">
    <property type="protein sequence ID" value="RDD81113.1"/>
    <property type="molecule type" value="Genomic_DNA"/>
</dbReference>
<feature type="domain" description="Multidrug export protein EmrA/FarA alpha-helical hairpin" evidence="12">
    <location>
        <begin position="101"/>
        <end position="221"/>
    </location>
</feature>
<evidence type="ECO:0000259" key="12">
    <source>
        <dbReference type="Pfam" id="PF25885"/>
    </source>
</evidence>
<keyword evidence="4" id="KW-1003">Cell membrane</keyword>
<dbReference type="OrthoDB" id="9811754at2"/>
<evidence type="ECO:0000256" key="7">
    <source>
        <dbReference type="ARBA" id="ARBA00022989"/>
    </source>
</evidence>
<dbReference type="InterPro" id="IPR058634">
    <property type="entry name" value="AaeA-lik-b-barrel"/>
</dbReference>
<dbReference type="GO" id="GO:0015721">
    <property type="term" value="P:bile acid and bile salt transport"/>
    <property type="evidence" value="ECO:0007669"/>
    <property type="project" value="UniProtKB-ARBA"/>
</dbReference>
<feature type="region of interest" description="Disordered" evidence="10">
    <location>
        <begin position="1"/>
        <end position="20"/>
    </location>
</feature>
<gene>
    <name evidence="14" type="ORF">DVJ77_12325</name>
</gene>
<evidence type="ECO:0000313" key="14">
    <source>
        <dbReference type="EMBL" id="RDD81113.1"/>
    </source>
</evidence>
<dbReference type="Gene3D" id="2.40.30.170">
    <property type="match status" value="1"/>
</dbReference>
<keyword evidence="5" id="KW-0997">Cell inner membrane</keyword>
<dbReference type="Gene3D" id="2.40.50.100">
    <property type="match status" value="1"/>
</dbReference>
<dbReference type="GO" id="GO:0046677">
    <property type="term" value="P:response to antibiotic"/>
    <property type="evidence" value="ECO:0007669"/>
    <property type="project" value="UniProtKB-ARBA"/>
</dbReference>
<reference evidence="14 15" key="1">
    <citation type="submission" date="2018-07" db="EMBL/GenBank/DDBJ databases">
        <title>Dyella tabacisoli L4-6T, whole genome shotgun sequence.</title>
        <authorList>
            <person name="Zhou X.-K."/>
            <person name="Li W.-J."/>
            <person name="Duan Y.-Q."/>
        </authorList>
    </citation>
    <scope>NUCLEOTIDE SEQUENCE [LARGE SCALE GENOMIC DNA]</scope>
    <source>
        <strain evidence="14 15">L4-6</strain>
    </source>
</reference>
<dbReference type="PANTHER" id="PTHR30386:SF19">
    <property type="entry name" value="MULTIDRUG EXPORT PROTEIN EMRA-RELATED"/>
    <property type="match status" value="1"/>
</dbReference>
<dbReference type="RefSeq" id="WP_114845824.1">
    <property type="nucleotide sequence ID" value="NZ_JBHSPE010000020.1"/>
</dbReference>
<comment type="similarity">
    <text evidence="2">Belongs to the membrane fusion protein (MFP) (TC 8.A.1) family.</text>
</comment>
<evidence type="ECO:0000256" key="6">
    <source>
        <dbReference type="ARBA" id="ARBA00022692"/>
    </source>
</evidence>
<evidence type="ECO:0000256" key="10">
    <source>
        <dbReference type="SAM" id="MobiDB-lite"/>
    </source>
</evidence>
<feature type="domain" description="p-hydroxybenzoic acid efflux pump subunit AaeA-like beta-barrel" evidence="13">
    <location>
        <begin position="259"/>
        <end position="350"/>
    </location>
</feature>
<evidence type="ECO:0000256" key="11">
    <source>
        <dbReference type="SAM" id="Phobius"/>
    </source>
</evidence>
<dbReference type="GO" id="GO:0005886">
    <property type="term" value="C:plasma membrane"/>
    <property type="evidence" value="ECO:0007669"/>
    <property type="project" value="UniProtKB-SubCell"/>
</dbReference>
<dbReference type="Proteomes" id="UP000253782">
    <property type="component" value="Unassembled WGS sequence"/>
</dbReference>
<dbReference type="GO" id="GO:1990961">
    <property type="term" value="P:xenobiotic detoxification by transmembrane export across the plasma membrane"/>
    <property type="evidence" value="ECO:0007669"/>
    <property type="project" value="UniProtKB-ARBA"/>
</dbReference>
<sequence>MSATESTLPSQNGNDSGLAAKDPPKRRRALLLVTLLFLAAGLVWLLLWWFVLSLREKTDNAYVGGNQVAISAQVPGTVVAILTDDTQRVEAGQVLVKLDSTDADVRLRQARSALAQAVRQVRQQTSSASGADAQVVSTRLELKKSEADLQRRLPLIAEQAESPEIVQHLRDGVEQARAAVAAAEAQAAAAHASIEGTEIATNPAVEQARANFRAAWVAAQRNAIYAPVSGYVAQRSVQLGNSVQPGQQLMTVVPLHDLWIDANFKENQLRHIRIGQPAKIVTDVYGSGAEYHGKVIGLGAGTGSVFSLLPAQNATGNWIKVVQRVPVRIALDNKDLDQHPLRIGLSTEVTVDITDDKGPVLAPNSTQQPAAETTVYEQMASKADAEAEQIIQANLNGGRSEK</sequence>
<protein>
    <submittedName>
        <fullName evidence="14">HlyD family efflux transporter periplasmic adaptor subunit</fullName>
    </submittedName>
</protein>
<dbReference type="PANTHER" id="PTHR30386">
    <property type="entry name" value="MEMBRANE FUSION SUBUNIT OF EMRAB-TOLC MULTIDRUG EFFLUX PUMP"/>
    <property type="match status" value="1"/>
</dbReference>
<dbReference type="AlphaFoldDB" id="A0A369ULA5"/>
<evidence type="ECO:0000256" key="5">
    <source>
        <dbReference type="ARBA" id="ARBA00022519"/>
    </source>
</evidence>
<dbReference type="Pfam" id="PF25963">
    <property type="entry name" value="Beta-barrel_AAEA"/>
    <property type="match status" value="1"/>
</dbReference>
<keyword evidence="9" id="KW-0175">Coiled coil</keyword>
<name>A0A369ULA5_9GAMM</name>
<feature type="compositionally biased region" description="Polar residues" evidence="10">
    <location>
        <begin position="1"/>
        <end position="15"/>
    </location>
</feature>
<proteinExistence type="inferred from homology"/>
<keyword evidence="15" id="KW-1185">Reference proteome</keyword>
<keyword evidence="8 11" id="KW-0472">Membrane</keyword>
<keyword evidence="6 11" id="KW-0812">Transmembrane</keyword>
<evidence type="ECO:0000259" key="13">
    <source>
        <dbReference type="Pfam" id="PF25963"/>
    </source>
</evidence>
<dbReference type="InterPro" id="IPR050739">
    <property type="entry name" value="MFP"/>
</dbReference>
<organism evidence="14 15">
    <name type="scientific">Dyella tabacisoli</name>
    <dbReference type="NCBI Taxonomy" id="2282381"/>
    <lineage>
        <taxon>Bacteria</taxon>
        <taxon>Pseudomonadati</taxon>
        <taxon>Pseudomonadota</taxon>
        <taxon>Gammaproteobacteria</taxon>
        <taxon>Lysobacterales</taxon>
        <taxon>Rhodanobacteraceae</taxon>
        <taxon>Dyella</taxon>
    </lineage>
</organism>
<dbReference type="InterPro" id="IPR058633">
    <property type="entry name" value="EmrA/FarA_HH"/>
</dbReference>
<evidence type="ECO:0000256" key="9">
    <source>
        <dbReference type="SAM" id="Coils"/>
    </source>
</evidence>
<dbReference type="Pfam" id="PF25885">
    <property type="entry name" value="HH_EMRA"/>
    <property type="match status" value="1"/>
</dbReference>
<accession>A0A369ULA5</accession>
<evidence type="ECO:0000256" key="8">
    <source>
        <dbReference type="ARBA" id="ARBA00023136"/>
    </source>
</evidence>
<comment type="caution">
    <text evidence="14">The sequence shown here is derived from an EMBL/GenBank/DDBJ whole genome shotgun (WGS) entry which is preliminary data.</text>
</comment>